<dbReference type="PANTHER" id="PTHR22847">
    <property type="entry name" value="WD40 REPEAT PROTEIN"/>
    <property type="match status" value="1"/>
</dbReference>
<sequence>VKHYKLLKEFKLNSLSISSIKFSPNEKKIVISSSDNKIRILDIISEKEIKILNECEHYIYNGKFSPNGNILIYCCIDNTIRLYDIKSGKEIGILKGHLSYITKAEFSYNEKNIISGSWDNTIRLWDFNNKKEINKIEENLSLINDVEFSYNNKYIISYIIWKSRFSFNNLFIASCSKDQTIRLWDIKTGKQIQLLQGHSNNIHNISFSSNNQNIISCSYDKTIRIWDIQSGKQIQLLQHPNIITDLIYYQIMILLYLLVLINVLDYGDKFFLFSISFNINNIIYRHHFI</sequence>
<dbReference type="Pfam" id="PF00400">
    <property type="entry name" value="WD40"/>
    <property type="match status" value="5"/>
</dbReference>
<keyword evidence="4" id="KW-0472">Membrane</keyword>
<feature type="non-terminal residue" evidence="5">
    <location>
        <position position="1"/>
    </location>
</feature>
<keyword evidence="2" id="KW-0677">Repeat</keyword>
<keyword evidence="4" id="KW-1133">Transmembrane helix</keyword>
<evidence type="ECO:0000256" key="3">
    <source>
        <dbReference type="PROSITE-ProRule" id="PRU00221"/>
    </source>
</evidence>
<dbReference type="Gene3D" id="2.130.10.10">
    <property type="entry name" value="YVTN repeat-like/Quinoprotein amine dehydrogenase"/>
    <property type="match status" value="2"/>
</dbReference>
<dbReference type="InterPro" id="IPR015943">
    <property type="entry name" value="WD40/YVTN_repeat-like_dom_sf"/>
</dbReference>
<organism evidence="5 6">
    <name type="scientific">Reticulomyxa filosa</name>
    <dbReference type="NCBI Taxonomy" id="46433"/>
    <lineage>
        <taxon>Eukaryota</taxon>
        <taxon>Sar</taxon>
        <taxon>Rhizaria</taxon>
        <taxon>Retaria</taxon>
        <taxon>Foraminifera</taxon>
        <taxon>Monothalamids</taxon>
        <taxon>Reticulomyxidae</taxon>
        <taxon>Reticulomyxa</taxon>
    </lineage>
</organism>
<dbReference type="InterPro" id="IPR011047">
    <property type="entry name" value="Quinoprotein_ADH-like_sf"/>
</dbReference>
<protein>
    <submittedName>
        <fullName evidence="5">G-protein beta WD-40 repeat protein</fullName>
    </submittedName>
</protein>
<evidence type="ECO:0000313" key="5">
    <source>
        <dbReference type="EMBL" id="ETO08749.1"/>
    </source>
</evidence>
<dbReference type="GO" id="GO:1990234">
    <property type="term" value="C:transferase complex"/>
    <property type="evidence" value="ECO:0007669"/>
    <property type="project" value="UniProtKB-ARBA"/>
</dbReference>
<evidence type="ECO:0000256" key="2">
    <source>
        <dbReference type="ARBA" id="ARBA00022737"/>
    </source>
</evidence>
<evidence type="ECO:0000313" key="6">
    <source>
        <dbReference type="Proteomes" id="UP000023152"/>
    </source>
</evidence>
<reference evidence="5 6" key="1">
    <citation type="journal article" date="2013" name="Curr. Biol.">
        <title>The Genome of the Foraminiferan Reticulomyxa filosa.</title>
        <authorList>
            <person name="Glockner G."/>
            <person name="Hulsmann N."/>
            <person name="Schleicher M."/>
            <person name="Noegel A.A."/>
            <person name="Eichinger L."/>
            <person name="Gallinger C."/>
            <person name="Pawlowski J."/>
            <person name="Sierra R."/>
            <person name="Euteneuer U."/>
            <person name="Pillet L."/>
            <person name="Moustafa A."/>
            <person name="Platzer M."/>
            <person name="Groth M."/>
            <person name="Szafranski K."/>
            <person name="Schliwa M."/>
        </authorList>
    </citation>
    <scope>NUCLEOTIDE SEQUENCE [LARGE SCALE GENOMIC DNA]</scope>
</reference>
<dbReference type="PROSITE" id="PS00678">
    <property type="entry name" value="WD_REPEATS_1"/>
    <property type="match status" value="3"/>
</dbReference>
<gene>
    <name evidence="5" type="ORF">RFI_28638</name>
</gene>
<feature type="repeat" description="WD" evidence="3">
    <location>
        <begin position="10"/>
        <end position="51"/>
    </location>
</feature>
<evidence type="ECO:0000256" key="1">
    <source>
        <dbReference type="ARBA" id="ARBA00022574"/>
    </source>
</evidence>
<dbReference type="SMART" id="SM00320">
    <property type="entry name" value="WD40"/>
    <property type="match status" value="5"/>
</dbReference>
<dbReference type="InterPro" id="IPR019775">
    <property type="entry name" value="WD40_repeat_CS"/>
</dbReference>
<dbReference type="PRINTS" id="PR00320">
    <property type="entry name" value="GPROTEINBRPT"/>
</dbReference>
<feature type="repeat" description="WD" evidence="3">
    <location>
        <begin position="165"/>
        <end position="194"/>
    </location>
</feature>
<dbReference type="InterPro" id="IPR020472">
    <property type="entry name" value="WD40_PAC1"/>
</dbReference>
<dbReference type="AlphaFoldDB" id="X6M492"/>
<feature type="transmembrane region" description="Helical" evidence="4">
    <location>
        <begin position="246"/>
        <end position="264"/>
    </location>
</feature>
<dbReference type="PROSITE" id="PS50294">
    <property type="entry name" value="WD_REPEATS_REGION"/>
    <property type="match status" value="2"/>
</dbReference>
<dbReference type="Proteomes" id="UP000023152">
    <property type="component" value="Unassembled WGS sequence"/>
</dbReference>
<dbReference type="EMBL" id="ASPP01024730">
    <property type="protein sequence ID" value="ETO08749.1"/>
    <property type="molecule type" value="Genomic_DNA"/>
</dbReference>
<keyword evidence="4" id="KW-0812">Transmembrane</keyword>
<keyword evidence="1 3" id="KW-0853">WD repeat</keyword>
<dbReference type="InterPro" id="IPR001680">
    <property type="entry name" value="WD40_rpt"/>
</dbReference>
<keyword evidence="6" id="KW-1185">Reference proteome</keyword>
<dbReference type="PANTHER" id="PTHR22847:SF637">
    <property type="entry name" value="WD REPEAT DOMAIN 5B"/>
    <property type="match status" value="1"/>
</dbReference>
<comment type="caution">
    <text evidence="5">The sequence shown here is derived from an EMBL/GenBank/DDBJ whole genome shotgun (WGS) entry which is preliminary data.</text>
</comment>
<evidence type="ECO:0000256" key="4">
    <source>
        <dbReference type="SAM" id="Phobius"/>
    </source>
</evidence>
<feature type="repeat" description="WD" evidence="3">
    <location>
        <begin position="94"/>
        <end position="135"/>
    </location>
</feature>
<proteinExistence type="predicted"/>
<dbReference type="CDD" id="cd00200">
    <property type="entry name" value="WD40"/>
    <property type="match status" value="1"/>
</dbReference>
<dbReference type="SUPFAM" id="SSF50998">
    <property type="entry name" value="Quinoprotein alcohol dehydrogenase-like"/>
    <property type="match status" value="1"/>
</dbReference>
<accession>X6M492</accession>
<feature type="repeat" description="WD" evidence="3">
    <location>
        <begin position="195"/>
        <end position="236"/>
    </location>
</feature>
<name>X6M492_RETFI</name>
<dbReference type="PROSITE" id="PS50082">
    <property type="entry name" value="WD_REPEATS_2"/>
    <property type="match status" value="4"/>
</dbReference>